<comment type="caution">
    <text evidence="15">The sequence shown here is derived from an EMBL/GenBank/DDBJ whole genome shotgun (WGS) entry which is preliminary data.</text>
</comment>
<feature type="region of interest" description="Disordered" evidence="12">
    <location>
        <begin position="638"/>
        <end position="672"/>
    </location>
</feature>
<dbReference type="Pfam" id="PF07653">
    <property type="entry name" value="SH3_2"/>
    <property type="match status" value="1"/>
</dbReference>
<keyword evidence="5" id="KW-1003">Cell membrane</keyword>
<dbReference type="PROSITE" id="PS50831">
    <property type="entry name" value="SOHO"/>
    <property type="match status" value="1"/>
</dbReference>
<dbReference type="InterPro" id="IPR003127">
    <property type="entry name" value="SoHo_dom"/>
</dbReference>
<dbReference type="FunFam" id="2.30.30.40:FF:000001">
    <property type="entry name" value="Sorbin and SH3 domain-containing protein 1 isoform 2"/>
    <property type="match status" value="1"/>
</dbReference>
<dbReference type="GO" id="GO:0031589">
    <property type="term" value="P:cell-substrate adhesion"/>
    <property type="evidence" value="ECO:0007669"/>
    <property type="project" value="TreeGrafter"/>
</dbReference>
<dbReference type="GO" id="GO:0005925">
    <property type="term" value="C:focal adhesion"/>
    <property type="evidence" value="ECO:0007669"/>
    <property type="project" value="UniProtKB-SubCell"/>
</dbReference>
<feature type="compositionally biased region" description="Basic and acidic residues" evidence="12">
    <location>
        <begin position="454"/>
        <end position="470"/>
    </location>
</feature>
<feature type="non-terminal residue" evidence="15">
    <location>
        <position position="1"/>
    </location>
</feature>
<dbReference type="InterPro" id="IPR036028">
    <property type="entry name" value="SH3-like_dom_sf"/>
</dbReference>
<dbReference type="GO" id="GO:0005634">
    <property type="term" value="C:nucleus"/>
    <property type="evidence" value="ECO:0007669"/>
    <property type="project" value="TreeGrafter"/>
</dbReference>
<feature type="non-terminal residue" evidence="15">
    <location>
        <position position="979"/>
    </location>
</feature>
<keyword evidence="16" id="KW-1185">Reference proteome</keyword>
<evidence type="ECO:0000256" key="1">
    <source>
        <dbReference type="ARBA" id="ARBA00004236"/>
    </source>
</evidence>
<keyword evidence="8" id="KW-0677">Repeat</keyword>
<keyword evidence="6" id="KW-0963">Cytoplasm</keyword>
<dbReference type="Gene3D" id="2.30.30.40">
    <property type="entry name" value="SH3 Domains"/>
    <property type="match status" value="3"/>
</dbReference>
<evidence type="ECO:0000256" key="3">
    <source>
        <dbReference type="ARBA" id="ARBA00004496"/>
    </source>
</evidence>
<feature type="domain" description="SH3" evidence="13">
    <location>
        <begin position="738"/>
        <end position="797"/>
    </location>
</feature>
<feature type="region of interest" description="Disordered" evidence="12">
    <location>
        <begin position="75"/>
        <end position="123"/>
    </location>
</feature>
<gene>
    <name evidence="15" type="primary">Sorbs1</name>
    <name evidence="15" type="ORF">ERYMCC_R09438</name>
</gene>
<evidence type="ECO:0000256" key="8">
    <source>
        <dbReference type="ARBA" id="ARBA00022737"/>
    </source>
</evidence>
<feature type="domain" description="SH3" evidence="13">
    <location>
        <begin position="812"/>
        <end position="873"/>
    </location>
</feature>
<evidence type="ECO:0000256" key="9">
    <source>
        <dbReference type="ARBA" id="ARBA00022949"/>
    </source>
</evidence>
<dbReference type="PRINTS" id="PR00452">
    <property type="entry name" value="SH3DOMAIN"/>
</dbReference>
<dbReference type="PROSITE" id="PS50002">
    <property type="entry name" value="SH3"/>
    <property type="match status" value="3"/>
</dbReference>
<feature type="region of interest" description="Disordered" evidence="12">
    <location>
        <begin position="396"/>
        <end position="470"/>
    </location>
</feature>
<dbReference type="Pfam" id="PF02208">
    <property type="entry name" value="Sorb"/>
    <property type="match status" value="1"/>
</dbReference>
<dbReference type="Pfam" id="PF14604">
    <property type="entry name" value="SH3_9"/>
    <property type="match status" value="1"/>
</dbReference>
<dbReference type="SMART" id="SM00459">
    <property type="entry name" value="Sorb"/>
    <property type="match status" value="1"/>
</dbReference>
<dbReference type="InterPro" id="IPR050384">
    <property type="entry name" value="Endophilin_SH3RF"/>
</dbReference>
<dbReference type="SUPFAM" id="SSF50044">
    <property type="entry name" value="SH3-domain"/>
    <property type="match status" value="3"/>
</dbReference>
<feature type="compositionally biased region" description="Polar residues" evidence="12">
    <location>
        <begin position="79"/>
        <end position="93"/>
    </location>
</feature>
<proteinExistence type="predicted"/>
<evidence type="ECO:0000259" key="13">
    <source>
        <dbReference type="PROSITE" id="PS50002"/>
    </source>
</evidence>
<evidence type="ECO:0000256" key="5">
    <source>
        <dbReference type="ARBA" id="ARBA00022475"/>
    </source>
</evidence>
<keyword evidence="7" id="KW-0597">Phosphoprotein</keyword>
<keyword evidence="4 11" id="KW-0728">SH3 domain</keyword>
<feature type="domain" description="SH3" evidence="13">
    <location>
        <begin position="918"/>
        <end position="979"/>
    </location>
</feature>
<dbReference type="FunFam" id="2.30.30.40:FF:000004">
    <property type="entry name" value="Sorbin and SH3 domain-containing protein 1 isoform 2"/>
    <property type="match status" value="1"/>
</dbReference>
<evidence type="ECO:0000256" key="12">
    <source>
        <dbReference type="SAM" id="MobiDB-lite"/>
    </source>
</evidence>
<sequence>PLCTRSISAVKIIPVKKVKSSPHLVLPTEMDPTKVCSGKGAVTLRATPSYEGNRTITSPCPQDVEQPEIFFPFADDWRSSSNTDANGDAQPSSLAAKGYRSVRPNLSSDSKPQDATATTSAQPGVIVVPLLQVNPDRQQEGSSSTPPPPLVPFGQGSVFPEIVSPGSPLTFPTLDDFIPPHLQRGSHHNQAPSTSGTLPSVYPKLPFFSSPPSLVPPVTGALHRGLKPEITGVISHTDPGPVLNEVPQPGTDYPTSITSISKSASAYPSTTIVNPTIVLLQHNREQQKRLSSLADSVPDRLVSDKVDSALLREKPVYETVPSEKRAVEEKRSTLKSPHHMADTSVDDIGIPLRNTDRSKDWYKTMFKQIHKLNRDNPEENPYCPTYTFPELPEIQQKTEDEDSDSCSPRYSYSEDSRTQVPRSKSEMDNIDSEKVVKRSATLPLPNRTSSLKSSPERTDWEPPDKKVDTRKYRAEPRSIYDYQPGKSSVLNNEKMTRDISPEEIDLKNEPWYKFFSELEFGKPPPKKIWDYTPGDCSILTREDRKSDLEKDLYLYQTELEADLEKMEKLYKAPHKKPQKASVTSWCPSPFFFVYSSSTYSPNYHTVKRESEVALGDPAALENERQIYKSVLEGGDIPFQGLSGLKRPSSSASTKDSESPRHFAPVDYMETPEEILRRRHDDKEKLLEDQRRLKREQEEADIAARRHTGVIPTHHQFITNERFGDLLNVDDTARRKSGSEMRPARAKFDFKAQTLKELPLQKGDIVYIYKQIDQNWFEGEHHGRVGIFPRSYIELLPPAEKAQPKKPLPLQVLEYGDAVAKFNFNGDTQVEMSFRKGERITLIRRVDENWYEGRISGTSRQGIFPVTYVEVLKRPVVKNAIDYPDPPVSLSPSRSMTASPQQPQAQQQGASPERSQTPRDIVSYQALYSYTPQNDDELELRDGDIVDVMEKCDDGWFVGTSRRTRQFGTFPGNYVKLLYL</sequence>
<feature type="compositionally biased region" description="Polar residues" evidence="12">
    <location>
        <begin position="104"/>
        <end position="122"/>
    </location>
</feature>
<dbReference type="GO" id="GO:0005737">
    <property type="term" value="C:cytoplasm"/>
    <property type="evidence" value="ECO:0007669"/>
    <property type="project" value="UniProtKB-SubCell"/>
</dbReference>
<evidence type="ECO:0000256" key="11">
    <source>
        <dbReference type="PROSITE-ProRule" id="PRU00192"/>
    </source>
</evidence>
<comment type="subcellular location">
    <subcellularLocation>
        <location evidence="2">Cell junction</location>
        <location evidence="2">Focal adhesion</location>
    </subcellularLocation>
    <subcellularLocation>
        <location evidence="1">Cell membrane</location>
    </subcellularLocation>
    <subcellularLocation>
        <location evidence="3">Cytoplasm</location>
    </subcellularLocation>
</comment>
<evidence type="ECO:0000313" key="16">
    <source>
        <dbReference type="Proteomes" id="UP000532437"/>
    </source>
</evidence>
<protein>
    <submittedName>
        <fullName evidence="15">SRBS1 protein</fullName>
    </submittedName>
</protein>
<feature type="compositionally biased region" description="Basic and acidic residues" evidence="12">
    <location>
        <begin position="412"/>
        <end position="436"/>
    </location>
</feature>
<dbReference type="CDD" id="cd11919">
    <property type="entry name" value="SH3_Sorbs1_1"/>
    <property type="match status" value="1"/>
</dbReference>
<dbReference type="InterPro" id="IPR035611">
    <property type="entry name" value="SORBS1_SH3_2"/>
</dbReference>
<dbReference type="PANTHER" id="PTHR14167">
    <property type="entry name" value="SH3 DOMAIN-CONTAINING"/>
    <property type="match status" value="1"/>
</dbReference>
<evidence type="ECO:0000256" key="2">
    <source>
        <dbReference type="ARBA" id="ARBA00004246"/>
    </source>
</evidence>
<dbReference type="InterPro" id="IPR001452">
    <property type="entry name" value="SH3_domain"/>
</dbReference>
<organism evidence="15 16">
    <name type="scientific">Erythrocercus mccallii</name>
    <dbReference type="NCBI Taxonomy" id="107208"/>
    <lineage>
        <taxon>Eukaryota</taxon>
        <taxon>Metazoa</taxon>
        <taxon>Chordata</taxon>
        <taxon>Craniata</taxon>
        <taxon>Vertebrata</taxon>
        <taxon>Euteleostomi</taxon>
        <taxon>Archelosauria</taxon>
        <taxon>Archosauria</taxon>
        <taxon>Dinosauria</taxon>
        <taxon>Saurischia</taxon>
        <taxon>Theropoda</taxon>
        <taxon>Coelurosauria</taxon>
        <taxon>Aves</taxon>
        <taxon>Neognathae</taxon>
        <taxon>Neoaves</taxon>
        <taxon>Telluraves</taxon>
        <taxon>Australaves</taxon>
        <taxon>Passeriformes</taxon>
        <taxon>Corvoidea</taxon>
        <taxon>Dicruridae</taxon>
        <taxon>Erythrocercus</taxon>
    </lineage>
</organism>
<name>A0A7K5PHP4_9CORV</name>
<dbReference type="CDD" id="cd11922">
    <property type="entry name" value="SH3_Sorbs1_2"/>
    <property type="match status" value="1"/>
</dbReference>
<dbReference type="Pfam" id="PF00018">
    <property type="entry name" value="SH3_1"/>
    <property type="match status" value="1"/>
</dbReference>
<dbReference type="InterPro" id="IPR035606">
    <property type="entry name" value="SORBS1_SH3"/>
</dbReference>
<evidence type="ECO:0000256" key="6">
    <source>
        <dbReference type="ARBA" id="ARBA00022490"/>
    </source>
</evidence>
<dbReference type="PANTHER" id="PTHR14167:SF64">
    <property type="entry name" value="SORBIN AND SH3 DOMAIN-CONTAINING PROTEIN 1"/>
    <property type="match status" value="1"/>
</dbReference>
<dbReference type="Proteomes" id="UP000532437">
    <property type="component" value="Unassembled WGS sequence"/>
</dbReference>
<dbReference type="InterPro" id="IPR035610">
    <property type="entry name" value="SORBS1_SH3_1"/>
</dbReference>
<dbReference type="GO" id="GO:0005886">
    <property type="term" value="C:plasma membrane"/>
    <property type="evidence" value="ECO:0007669"/>
    <property type="project" value="UniProtKB-SubCell"/>
</dbReference>
<evidence type="ECO:0000256" key="4">
    <source>
        <dbReference type="ARBA" id="ARBA00022443"/>
    </source>
</evidence>
<dbReference type="FunFam" id="2.30.30.40:FF:000003">
    <property type="entry name" value="Sorbin and SH3 domain-containing protein 1 isoform 2"/>
    <property type="match status" value="1"/>
</dbReference>
<evidence type="ECO:0000256" key="10">
    <source>
        <dbReference type="ARBA" id="ARBA00023136"/>
    </source>
</evidence>
<reference evidence="15 16" key="1">
    <citation type="submission" date="2019-09" db="EMBL/GenBank/DDBJ databases">
        <title>Bird 10,000 Genomes (B10K) Project - Family phase.</title>
        <authorList>
            <person name="Zhang G."/>
        </authorList>
    </citation>
    <scope>NUCLEOTIDE SEQUENCE [LARGE SCALE GENOMIC DNA]</scope>
    <source>
        <strain evidence="15">B10K-DU-002-60</strain>
        <tissue evidence="15">Muscle</tissue>
    </source>
</reference>
<dbReference type="EMBL" id="VZRG01000918">
    <property type="protein sequence ID" value="NWT54627.1"/>
    <property type="molecule type" value="Genomic_DNA"/>
</dbReference>
<feature type="region of interest" description="Disordered" evidence="12">
    <location>
        <begin position="321"/>
        <end position="346"/>
    </location>
</feature>
<accession>A0A7K5PHP4</accession>
<feature type="domain" description="SoHo" evidence="14">
    <location>
        <begin position="333"/>
        <end position="415"/>
    </location>
</feature>
<keyword evidence="9" id="KW-0965">Cell junction</keyword>
<evidence type="ECO:0000259" key="14">
    <source>
        <dbReference type="PROSITE" id="PS50831"/>
    </source>
</evidence>
<feature type="compositionally biased region" description="Low complexity" evidence="12">
    <location>
        <begin position="897"/>
        <end position="911"/>
    </location>
</feature>
<feature type="region of interest" description="Disordered" evidence="12">
    <location>
        <begin position="882"/>
        <end position="917"/>
    </location>
</feature>
<feature type="compositionally biased region" description="Basic and acidic residues" evidence="12">
    <location>
        <begin position="321"/>
        <end position="332"/>
    </location>
</feature>
<dbReference type="AlphaFoldDB" id="A0A7K5PHP4"/>
<dbReference type="CDD" id="cd11916">
    <property type="entry name" value="SH3_Sorbs1_3"/>
    <property type="match status" value="1"/>
</dbReference>
<evidence type="ECO:0000256" key="7">
    <source>
        <dbReference type="ARBA" id="ARBA00022553"/>
    </source>
</evidence>
<dbReference type="SMART" id="SM00326">
    <property type="entry name" value="SH3"/>
    <property type="match status" value="3"/>
</dbReference>
<keyword evidence="10" id="KW-0472">Membrane</keyword>
<evidence type="ECO:0000313" key="15">
    <source>
        <dbReference type="EMBL" id="NWT54627.1"/>
    </source>
</evidence>